<dbReference type="InterPro" id="IPR049326">
    <property type="entry name" value="Rhodopsin_dom_fungi"/>
</dbReference>
<reference evidence="7" key="1">
    <citation type="journal article" date="2013" name="Mol. Plant Microbe Interact.">
        <title>Global aspects of pacC regulation of pathogenicity genes in Colletotrichum gloeosporioides as revealed by transcriptome analysis.</title>
        <authorList>
            <person name="Alkan N."/>
            <person name="Meng X."/>
            <person name="Friedlander G."/>
            <person name="Reuveni E."/>
            <person name="Sukno S."/>
            <person name="Sherman A."/>
            <person name="Thon M."/>
            <person name="Fluhr R."/>
            <person name="Prusky D."/>
        </authorList>
    </citation>
    <scope>NUCLEOTIDE SEQUENCE [LARGE SCALE GENOMIC DNA]</scope>
    <source>
        <strain evidence="7">Cg-14</strain>
    </source>
</reference>
<feature type="transmembrane region" description="Helical" evidence="1">
    <location>
        <begin position="40"/>
        <end position="59"/>
    </location>
</feature>
<dbReference type="PANTHER" id="PTHR31084:SF0">
    <property type="entry name" value="ALPHA-L-FUCOSIDASE 2"/>
    <property type="match status" value="1"/>
</dbReference>
<feature type="transmembrane region" description="Helical" evidence="1">
    <location>
        <begin position="125"/>
        <end position="145"/>
    </location>
</feature>
<name>T0L254_COLGC</name>
<feature type="domain" description="Alpha fucosidase A-like C-terminal" evidence="4">
    <location>
        <begin position="1007"/>
        <end position="1091"/>
    </location>
</feature>
<feature type="domain" description="Glycosyl hydrolase family 95 N-terminal" evidence="2">
    <location>
        <begin position="333"/>
        <end position="565"/>
    </location>
</feature>
<dbReference type="GO" id="GO:0004560">
    <property type="term" value="F:alpha-L-fucosidase activity"/>
    <property type="evidence" value="ECO:0007669"/>
    <property type="project" value="TreeGrafter"/>
</dbReference>
<dbReference type="Pfam" id="PF20684">
    <property type="entry name" value="Fung_rhodopsin"/>
    <property type="match status" value="1"/>
</dbReference>
<keyword evidence="1" id="KW-1133">Transmembrane helix</keyword>
<protein>
    <submittedName>
        <fullName evidence="6">Uncharacterized protein</fullName>
    </submittedName>
</protein>
<dbReference type="STRING" id="1237896.T0L254"/>
<dbReference type="Pfam" id="PF22124">
    <property type="entry name" value="Glyco_hydro_95_cat"/>
    <property type="match status" value="1"/>
</dbReference>
<evidence type="ECO:0000313" key="7">
    <source>
        <dbReference type="Proteomes" id="UP000015530"/>
    </source>
</evidence>
<dbReference type="Gene3D" id="1.50.10.10">
    <property type="match status" value="1"/>
</dbReference>
<feature type="transmembrane region" description="Helical" evidence="1">
    <location>
        <begin position="12"/>
        <end position="28"/>
    </location>
</feature>
<dbReference type="AlphaFoldDB" id="T0L254"/>
<dbReference type="EMBL" id="AMYD01000285">
    <property type="protein sequence ID" value="EQB58499.1"/>
    <property type="molecule type" value="Genomic_DNA"/>
</dbReference>
<evidence type="ECO:0000256" key="1">
    <source>
        <dbReference type="SAM" id="Phobius"/>
    </source>
</evidence>
<sequence length="1096" mass="120486">MATPFQTEAWTEYGLGVIVILLRIFARWRIIGFNWQGDDYFAVLCLIFWTLELCMLELIGQNGTNIGITDEIGATLTPQEIAKFEFGSKCLLAGWNFYVTLIWCLKACILFFFSRITLATRQQKIVKWTAIATILAYCGVIVVIWGHCTPVQRNWQVVPYPGDECTLAVPNYLSLVVLNVTTDMCIVSIPLPLLWTVKLSIKRKLAIGVLLCSGVFVMIAALLRCVLSLKDIDGINVSTIWAIRETFVGIIAVNAACIRPLFSSAHWLSSSKGSSSGAMKYTGSGDRYGHQLVTIGGGGQSTDRSMPAKRRHNKYNMTEFDNNSSEEHIVKSSSEWEQGALPIGNGRLGGTVWGGANETLTINENTIWSGPIQDRIPLNALTTLPVARELFLSGKITEGGQLVLREMTPAEKSERQFGYFGNLDLDFGHSGNLENYVRWLDTKQGNSGSSYAFDGVNFTREFVASYPAGVLAARFTSSEEGALNLKASFSRLANILVNVASTAGGVNSVTLMGSSGQPLDENPILFTGQARFVAPGAKFENDGSVLRITGATAIDLFFDAETNYRFASQEEWEAEIERKLNAALSKGYSDLRDEALEDSSSLLGRASIDLGRSPRGLSALPTDERVVIARNDSSDVELSTLTWNLGRHMLVGASRNTEADIDMPANLQGIWNNKTTAAWGGKYTININTEMNYWSAGPTNLIETQEPLFDLMKVANPRGKAMAKAMYGCDGTMFHHNLDVWGDPGATDNYTSSTMWPMGAAWLVQHMVDHYHFTGDKAFLEDVAYPFLIDVATFYECYTFEHEGYRITGPSLSPENTFVVPSNFSVAGRSEPMDIDITMDNQLMHDVFSAIIEAADILGIDNTNQDLKKAKDFLPLIKPAQIGSKGQILEWRYEYKESAPSHRHLSPLYALHPGKEFSPLVNETLAEAAQVLLDRRRDAGSGSTGWSRTWMINMYARSLRGADAWEQVKGWFATFPTANLWNTDKGSTFQIDGNYGFTSGITEMLLQSHTGTVHILPALPGEAVPTGSANGLVARGNFIIDIEWENGTFKRAGITSKIGGRLKLRVGNGESVLVDGEKYAVEISTSEGQVLEITPA</sequence>
<evidence type="ECO:0000259" key="2">
    <source>
        <dbReference type="Pfam" id="PF14498"/>
    </source>
</evidence>
<accession>T0L254</accession>
<organism evidence="6 7">
    <name type="scientific">Colletotrichum gloeosporioides (strain Cg-14)</name>
    <name type="common">Anthracnose fungus</name>
    <name type="synonym">Glomerella cingulata</name>
    <dbReference type="NCBI Taxonomy" id="1237896"/>
    <lineage>
        <taxon>Eukaryota</taxon>
        <taxon>Fungi</taxon>
        <taxon>Dikarya</taxon>
        <taxon>Ascomycota</taxon>
        <taxon>Pezizomycotina</taxon>
        <taxon>Sordariomycetes</taxon>
        <taxon>Hypocreomycetidae</taxon>
        <taxon>Glomerellales</taxon>
        <taxon>Glomerellaceae</taxon>
        <taxon>Colletotrichum</taxon>
        <taxon>Colletotrichum gloeosporioides species complex</taxon>
    </lineage>
</organism>
<feature type="transmembrane region" description="Helical" evidence="1">
    <location>
        <begin position="205"/>
        <end position="223"/>
    </location>
</feature>
<evidence type="ECO:0000259" key="4">
    <source>
        <dbReference type="Pfam" id="PF21307"/>
    </source>
</evidence>
<dbReference type="InterPro" id="IPR027414">
    <property type="entry name" value="GH95_N_dom"/>
</dbReference>
<dbReference type="InterPro" id="IPR049053">
    <property type="entry name" value="AFCA-like_C"/>
</dbReference>
<dbReference type="Proteomes" id="UP000015530">
    <property type="component" value="Unassembled WGS sequence"/>
</dbReference>
<keyword evidence="1" id="KW-0472">Membrane</keyword>
<dbReference type="InterPro" id="IPR008928">
    <property type="entry name" value="6-hairpin_glycosidase_sf"/>
</dbReference>
<dbReference type="eggNOG" id="ENOG502S018">
    <property type="taxonomic scope" value="Eukaryota"/>
</dbReference>
<feature type="domain" description="Glycosyl hydrolase family 95 catalytic" evidence="5">
    <location>
        <begin position="588"/>
        <end position="1005"/>
    </location>
</feature>
<gene>
    <name evidence="6" type="ORF">CGLO_01264</name>
</gene>
<evidence type="ECO:0000259" key="5">
    <source>
        <dbReference type="Pfam" id="PF22124"/>
    </source>
</evidence>
<dbReference type="InterPro" id="IPR012341">
    <property type="entry name" value="6hp_glycosidase-like_sf"/>
</dbReference>
<dbReference type="PANTHER" id="PTHR31084">
    <property type="entry name" value="ALPHA-L-FUCOSIDASE 2"/>
    <property type="match status" value="1"/>
</dbReference>
<evidence type="ECO:0000313" key="6">
    <source>
        <dbReference type="EMBL" id="EQB58499.1"/>
    </source>
</evidence>
<dbReference type="Pfam" id="PF14498">
    <property type="entry name" value="Glyco_hyd_65N_2"/>
    <property type="match status" value="1"/>
</dbReference>
<evidence type="ECO:0000259" key="3">
    <source>
        <dbReference type="Pfam" id="PF20684"/>
    </source>
</evidence>
<feature type="domain" description="Rhodopsin" evidence="3">
    <location>
        <begin position="22"/>
        <end position="263"/>
    </location>
</feature>
<dbReference type="Pfam" id="PF21307">
    <property type="entry name" value="Glyco_hydro_95_C"/>
    <property type="match status" value="1"/>
</dbReference>
<feature type="transmembrane region" description="Helical" evidence="1">
    <location>
        <begin position="95"/>
        <end position="113"/>
    </location>
</feature>
<dbReference type="OrthoDB" id="2848340at2759"/>
<keyword evidence="1" id="KW-0812">Transmembrane</keyword>
<dbReference type="SUPFAM" id="SSF48208">
    <property type="entry name" value="Six-hairpin glycosidases"/>
    <property type="match status" value="1"/>
</dbReference>
<proteinExistence type="predicted"/>
<comment type="caution">
    <text evidence="6">The sequence shown here is derived from an EMBL/GenBank/DDBJ whole genome shotgun (WGS) entry which is preliminary data.</text>
</comment>
<dbReference type="GO" id="GO:0005975">
    <property type="term" value="P:carbohydrate metabolic process"/>
    <property type="evidence" value="ECO:0007669"/>
    <property type="project" value="InterPro"/>
</dbReference>
<dbReference type="InterPro" id="IPR054363">
    <property type="entry name" value="GH95_cat"/>
</dbReference>
<dbReference type="HOGENOM" id="CLU_004617_2_1_1"/>